<name>A0A6C0NXV4_9BACL</name>
<dbReference type="GO" id="GO:0004803">
    <property type="term" value="F:transposase activity"/>
    <property type="evidence" value="ECO:0007669"/>
    <property type="project" value="InterPro"/>
</dbReference>
<dbReference type="InterPro" id="IPR002525">
    <property type="entry name" value="Transp_IS110-like_N"/>
</dbReference>
<sequence>MKFKQSDVQNQRIERITTSHLVVGIDMAKETHVAQATNFRGIVVSKRHLSFSNSLEGFEKLNRWMTELQQKHRLKKLIIGMEPTGHYWFNLANWLADRKLHVVMVNPATTKRNKENRDNSPSKNDPKDALIIADAVSRGFYYEYTRQPLEFQRLRTMMSDREFWVTNSIRLQNRIVRWLDIRFPEYSTVFKDWTCKRSLATLKTFPCPRDLETYTVPDIIDAWRVHMQRAGGSTGIEKAAQLIAQAKRSVGERTAEEEAKADLQRLIEEFERVTSMLEQIEKNIEALLSEIPMAQQLRTIKGLGKIFTAAILAGTGDLRQYAHGRQVLRKAGLNLAESTSGKRKGRIVLSKRGDSALRKYLYLATVQLVWNNPVFRHLHENNVQEKKMKKQQSIFKLIGKLARILVGIVQRGEKFTPEKTVRAWTEAA</sequence>
<feature type="coiled-coil region" evidence="1">
    <location>
        <begin position="253"/>
        <end position="297"/>
    </location>
</feature>
<dbReference type="PANTHER" id="PTHR33055">
    <property type="entry name" value="TRANSPOSASE FOR INSERTION SEQUENCE ELEMENT IS1111A"/>
    <property type="match status" value="1"/>
</dbReference>
<dbReference type="Proteomes" id="UP000479114">
    <property type="component" value="Chromosome"/>
</dbReference>
<feature type="region of interest" description="Disordered" evidence="2">
    <location>
        <begin position="108"/>
        <end position="127"/>
    </location>
</feature>
<dbReference type="InterPro" id="IPR047650">
    <property type="entry name" value="Transpos_IS110"/>
</dbReference>
<dbReference type="AlphaFoldDB" id="A0A6C0NXV4"/>
<feature type="domain" description="Transposase IS110-like N-terminal" evidence="3">
    <location>
        <begin position="23"/>
        <end position="184"/>
    </location>
</feature>
<dbReference type="NCBIfam" id="NF033542">
    <property type="entry name" value="transpos_IS110"/>
    <property type="match status" value="1"/>
</dbReference>
<dbReference type="GO" id="GO:0003677">
    <property type="term" value="F:DNA binding"/>
    <property type="evidence" value="ECO:0007669"/>
    <property type="project" value="InterPro"/>
</dbReference>
<evidence type="ECO:0000313" key="6">
    <source>
        <dbReference type="Proteomes" id="UP000479114"/>
    </source>
</evidence>
<organism evidence="5 6">
    <name type="scientific">Paenibacillus rhizovicinus</name>
    <dbReference type="NCBI Taxonomy" id="2704463"/>
    <lineage>
        <taxon>Bacteria</taxon>
        <taxon>Bacillati</taxon>
        <taxon>Bacillota</taxon>
        <taxon>Bacilli</taxon>
        <taxon>Bacillales</taxon>
        <taxon>Paenibacillaceae</taxon>
        <taxon>Paenibacillus</taxon>
    </lineage>
</organism>
<dbReference type="InterPro" id="IPR003346">
    <property type="entry name" value="Transposase_20"/>
</dbReference>
<dbReference type="KEGG" id="prz:GZH47_08980"/>
<dbReference type="EMBL" id="CP048286">
    <property type="protein sequence ID" value="QHW30971.1"/>
    <property type="molecule type" value="Genomic_DNA"/>
</dbReference>
<dbReference type="PANTHER" id="PTHR33055:SF13">
    <property type="entry name" value="TRANSPOSASE"/>
    <property type="match status" value="1"/>
</dbReference>
<dbReference type="GO" id="GO:0006313">
    <property type="term" value="P:DNA transposition"/>
    <property type="evidence" value="ECO:0007669"/>
    <property type="project" value="InterPro"/>
</dbReference>
<evidence type="ECO:0000256" key="1">
    <source>
        <dbReference type="SAM" id="Coils"/>
    </source>
</evidence>
<proteinExistence type="predicted"/>
<dbReference type="Pfam" id="PF01548">
    <property type="entry name" value="DEDD_Tnp_IS110"/>
    <property type="match status" value="1"/>
</dbReference>
<gene>
    <name evidence="5" type="ORF">GZH47_08980</name>
</gene>
<feature type="compositionally biased region" description="Basic and acidic residues" evidence="2">
    <location>
        <begin position="112"/>
        <end position="127"/>
    </location>
</feature>
<evidence type="ECO:0000259" key="4">
    <source>
        <dbReference type="Pfam" id="PF02371"/>
    </source>
</evidence>
<evidence type="ECO:0000256" key="2">
    <source>
        <dbReference type="SAM" id="MobiDB-lite"/>
    </source>
</evidence>
<evidence type="ECO:0000313" key="5">
    <source>
        <dbReference type="EMBL" id="QHW30971.1"/>
    </source>
</evidence>
<accession>A0A6C0NXV4</accession>
<evidence type="ECO:0000259" key="3">
    <source>
        <dbReference type="Pfam" id="PF01548"/>
    </source>
</evidence>
<dbReference type="RefSeq" id="WP_162639780.1">
    <property type="nucleotide sequence ID" value="NZ_CP048286.1"/>
</dbReference>
<reference evidence="5 6" key="1">
    <citation type="submission" date="2020-02" db="EMBL/GenBank/DDBJ databases">
        <title>Paenibacillus sp. nov., isolated from rhizosphere soil of tomato.</title>
        <authorList>
            <person name="Weon H.-Y."/>
            <person name="Lee S.A."/>
        </authorList>
    </citation>
    <scope>NUCLEOTIDE SEQUENCE [LARGE SCALE GENOMIC DNA]</scope>
    <source>
        <strain evidence="5 6">14171R-81</strain>
    </source>
</reference>
<keyword evidence="6" id="KW-1185">Reference proteome</keyword>
<dbReference type="Pfam" id="PF02371">
    <property type="entry name" value="Transposase_20"/>
    <property type="match status" value="1"/>
</dbReference>
<protein>
    <submittedName>
        <fullName evidence="5">IS110 family transposase</fullName>
    </submittedName>
</protein>
<keyword evidence="1" id="KW-0175">Coiled coil</keyword>
<feature type="domain" description="Transposase IS116/IS110/IS902 C-terminal" evidence="4">
    <location>
        <begin position="295"/>
        <end position="379"/>
    </location>
</feature>